<accession>A0A6J4U2X8</accession>
<feature type="region of interest" description="Disordered" evidence="1">
    <location>
        <begin position="100"/>
        <end position="120"/>
    </location>
</feature>
<name>A0A6J4U2X8_9BACT</name>
<proteinExistence type="predicted"/>
<protein>
    <submittedName>
        <fullName evidence="2">Uncharacterized protein</fullName>
    </submittedName>
</protein>
<organism evidence="2">
    <name type="scientific">uncultured Thermomicrobiales bacterium</name>
    <dbReference type="NCBI Taxonomy" id="1645740"/>
    <lineage>
        <taxon>Bacteria</taxon>
        <taxon>Pseudomonadati</taxon>
        <taxon>Thermomicrobiota</taxon>
        <taxon>Thermomicrobia</taxon>
        <taxon>Thermomicrobiales</taxon>
        <taxon>environmental samples</taxon>
    </lineage>
</organism>
<evidence type="ECO:0000313" key="2">
    <source>
        <dbReference type="EMBL" id="CAA9539352.1"/>
    </source>
</evidence>
<feature type="compositionally biased region" description="Basic and acidic residues" evidence="1">
    <location>
        <begin position="109"/>
        <end position="120"/>
    </location>
</feature>
<dbReference type="EMBL" id="CADCWE010000110">
    <property type="protein sequence ID" value="CAA9539352.1"/>
    <property type="molecule type" value="Genomic_DNA"/>
</dbReference>
<reference evidence="2" key="1">
    <citation type="submission" date="2020-02" db="EMBL/GenBank/DDBJ databases">
        <authorList>
            <person name="Meier V. D."/>
        </authorList>
    </citation>
    <scope>NUCLEOTIDE SEQUENCE</scope>
    <source>
        <strain evidence="2">AVDCRST_MAG73</strain>
    </source>
</reference>
<sequence length="120" mass="12753">MPALPNVAAVLADHGVRPRACGYAWADLARLAEARRWQIRVEAASRPHGPAVHRAVVWFRPDTSPHRILMTQVARGRGATEEAALAQALAVALARDPNAGVPIGPRAGGGRDQERGNMVG</sequence>
<dbReference type="AlphaFoldDB" id="A0A6J4U2X8"/>
<gene>
    <name evidence="2" type="ORF">AVDCRST_MAG73-1753</name>
</gene>
<evidence type="ECO:0000256" key="1">
    <source>
        <dbReference type="SAM" id="MobiDB-lite"/>
    </source>
</evidence>